<dbReference type="InterPro" id="IPR050704">
    <property type="entry name" value="Peptidase_C85-like"/>
</dbReference>
<dbReference type="InterPro" id="IPR038765">
    <property type="entry name" value="Papain-like_cys_pep_sf"/>
</dbReference>
<dbReference type="PROSITE" id="PS50802">
    <property type="entry name" value="OTU"/>
    <property type="match status" value="1"/>
</dbReference>
<protein>
    <recommendedName>
        <fullName evidence="1">OTU domain-containing protein</fullName>
    </recommendedName>
</protein>
<dbReference type="Gene3D" id="3.90.70.80">
    <property type="match status" value="1"/>
</dbReference>
<dbReference type="GO" id="GO:0016579">
    <property type="term" value="P:protein deubiquitination"/>
    <property type="evidence" value="ECO:0007669"/>
    <property type="project" value="TreeGrafter"/>
</dbReference>
<evidence type="ECO:0000259" key="1">
    <source>
        <dbReference type="PROSITE" id="PS50802"/>
    </source>
</evidence>
<keyword evidence="3" id="KW-1185">Reference proteome</keyword>
<dbReference type="SUPFAM" id="SSF54001">
    <property type="entry name" value="Cysteine proteinases"/>
    <property type="match status" value="1"/>
</dbReference>
<dbReference type="EMBL" id="VSWD01000014">
    <property type="protein sequence ID" value="KAK3082975.1"/>
    <property type="molecule type" value="Genomic_DNA"/>
</dbReference>
<name>A0AA88XKZ0_PINIB</name>
<dbReference type="AlphaFoldDB" id="A0AA88XKZ0"/>
<feature type="domain" description="OTU" evidence="1">
    <location>
        <begin position="1"/>
        <end position="119"/>
    </location>
</feature>
<evidence type="ECO:0000313" key="2">
    <source>
        <dbReference type="EMBL" id="KAK3082975.1"/>
    </source>
</evidence>
<accession>A0AA88XKZ0</accession>
<dbReference type="PANTHER" id="PTHR12419">
    <property type="entry name" value="OTU DOMAIN CONTAINING PROTEIN"/>
    <property type="match status" value="1"/>
</dbReference>
<reference evidence="2" key="1">
    <citation type="submission" date="2019-08" db="EMBL/GenBank/DDBJ databases">
        <title>The improved chromosome-level genome for the pearl oyster Pinctada fucata martensii using PacBio sequencing and Hi-C.</title>
        <authorList>
            <person name="Zheng Z."/>
        </authorList>
    </citation>
    <scope>NUCLEOTIDE SEQUENCE</scope>
    <source>
        <strain evidence="2">ZZ-2019</strain>
        <tissue evidence="2">Adductor muscle</tissue>
    </source>
</reference>
<comment type="caution">
    <text evidence="2">The sequence shown here is derived from an EMBL/GenBank/DDBJ whole genome shotgun (WGS) entry which is preliminary data.</text>
</comment>
<dbReference type="InterPro" id="IPR003323">
    <property type="entry name" value="OTU_dom"/>
</dbReference>
<evidence type="ECO:0000313" key="3">
    <source>
        <dbReference type="Proteomes" id="UP001186944"/>
    </source>
</evidence>
<proteinExistence type="predicted"/>
<sequence>MSKIIYGSESSHEQLRQAVVDFVEKYPRHFEQYVDGGTLQDHIICMRENGAWGTQLEIYAAATLLQRDIYVLSPDHSGKKYRWLLFTPRFSYPEANTYDKCYITLCHTNGNHYDRIASKTGSCNCGREAPVLSGIQTEVDLTEHIPEVV</sequence>
<dbReference type="Pfam" id="PF02338">
    <property type="entry name" value="OTU"/>
    <property type="match status" value="1"/>
</dbReference>
<dbReference type="GO" id="GO:0004843">
    <property type="term" value="F:cysteine-type deubiquitinase activity"/>
    <property type="evidence" value="ECO:0007669"/>
    <property type="project" value="TreeGrafter"/>
</dbReference>
<dbReference type="CDD" id="cd22755">
    <property type="entry name" value="OTU_CeDUB-like"/>
    <property type="match status" value="1"/>
</dbReference>
<dbReference type="PANTHER" id="PTHR12419:SF11">
    <property type="entry name" value="OTU DOMAIN-CONTAINING PROTEIN DDB_G0284757"/>
    <property type="match status" value="1"/>
</dbReference>
<organism evidence="2 3">
    <name type="scientific">Pinctada imbricata</name>
    <name type="common">Atlantic pearl-oyster</name>
    <name type="synonym">Pinctada martensii</name>
    <dbReference type="NCBI Taxonomy" id="66713"/>
    <lineage>
        <taxon>Eukaryota</taxon>
        <taxon>Metazoa</taxon>
        <taxon>Spiralia</taxon>
        <taxon>Lophotrochozoa</taxon>
        <taxon>Mollusca</taxon>
        <taxon>Bivalvia</taxon>
        <taxon>Autobranchia</taxon>
        <taxon>Pteriomorphia</taxon>
        <taxon>Pterioida</taxon>
        <taxon>Pterioidea</taxon>
        <taxon>Pteriidae</taxon>
        <taxon>Pinctada</taxon>
    </lineage>
</organism>
<dbReference type="Proteomes" id="UP001186944">
    <property type="component" value="Unassembled WGS sequence"/>
</dbReference>
<gene>
    <name evidence="2" type="ORF">FSP39_010468</name>
</gene>